<dbReference type="PANTHER" id="PTHR43908">
    <property type="entry name" value="AT29763P-RELATED"/>
    <property type="match status" value="1"/>
</dbReference>
<accession>A0A445EKF3</accession>
<feature type="compositionally biased region" description="Polar residues" evidence="6">
    <location>
        <begin position="73"/>
        <end position="88"/>
    </location>
</feature>
<dbReference type="GO" id="GO:0005789">
    <property type="term" value="C:endoplasmic reticulum membrane"/>
    <property type="evidence" value="ECO:0007669"/>
    <property type="project" value="UniProtKB-SubCell"/>
</dbReference>
<dbReference type="Pfam" id="PF09320">
    <property type="entry name" value="DUF1977"/>
    <property type="match status" value="1"/>
</dbReference>
<dbReference type="Pfam" id="PF00226">
    <property type="entry name" value="DnaJ"/>
    <property type="match status" value="1"/>
</dbReference>
<dbReference type="SMART" id="SM00271">
    <property type="entry name" value="DnaJ"/>
    <property type="match status" value="1"/>
</dbReference>
<dbReference type="PROSITE" id="PS00636">
    <property type="entry name" value="DNAJ_1"/>
    <property type="match status" value="1"/>
</dbReference>
<protein>
    <recommendedName>
        <fullName evidence="7">J domain-containing protein</fullName>
    </recommendedName>
</protein>
<dbReference type="PANTHER" id="PTHR43908:SF3">
    <property type="entry name" value="AT29763P-RELATED"/>
    <property type="match status" value="1"/>
</dbReference>
<dbReference type="STRING" id="3818.A0A445EKF3"/>
<dbReference type="GO" id="GO:0071218">
    <property type="term" value="P:cellular response to misfolded protein"/>
    <property type="evidence" value="ECO:0007669"/>
    <property type="project" value="TreeGrafter"/>
</dbReference>
<dbReference type="PROSITE" id="PS50076">
    <property type="entry name" value="DNAJ_2"/>
    <property type="match status" value="1"/>
</dbReference>
<comment type="caution">
    <text evidence="8">The sequence shown here is derived from an EMBL/GenBank/DDBJ whole genome shotgun (WGS) entry which is preliminary data.</text>
</comment>
<gene>
    <name evidence="8" type="ORF">Ahy_A01g000461</name>
</gene>
<evidence type="ECO:0000259" key="7">
    <source>
        <dbReference type="PROSITE" id="PS50076"/>
    </source>
</evidence>
<keyword evidence="4" id="KW-1133">Transmembrane helix</keyword>
<dbReference type="GO" id="GO:0030544">
    <property type="term" value="F:Hsp70 protein binding"/>
    <property type="evidence" value="ECO:0007669"/>
    <property type="project" value="TreeGrafter"/>
</dbReference>
<keyword evidence="3" id="KW-0256">Endoplasmic reticulum</keyword>
<feature type="domain" description="J" evidence="7">
    <location>
        <begin position="124"/>
        <end position="188"/>
    </location>
</feature>
<evidence type="ECO:0000256" key="6">
    <source>
        <dbReference type="SAM" id="MobiDB-lite"/>
    </source>
</evidence>
<dbReference type="CDD" id="cd06257">
    <property type="entry name" value="DnaJ"/>
    <property type="match status" value="1"/>
</dbReference>
<proteinExistence type="predicted"/>
<dbReference type="InterPro" id="IPR015399">
    <property type="entry name" value="DUF1977_DnaJ-like"/>
</dbReference>
<organism evidence="8 9">
    <name type="scientific">Arachis hypogaea</name>
    <name type="common">Peanut</name>
    <dbReference type="NCBI Taxonomy" id="3818"/>
    <lineage>
        <taxon>Eukaryota</taxon>
        <taxon>Viridiplantae</taxon>
        <taxon>Streptophyta</taxon>
        <taxon>Embryophyta</taxon>
        <taxon>Tracheophyta</taxon>
        <taxon>Spermatophyta</taxon>
        <taxon>Magnoliopsida</taxon>
        <taxon>eudicotyledons</taxon>
        <taxon>Gunneridae</taxon>
        <taxon>Pentapetalae</taxon>
        <taxon>rosids</taxon>
        <taxon>fabids</taxon>
        <taxon>Fabales</taxon>
        <taxon>Fabaceae</taxon>
        <taxon>Papilionoideae</taxon>
        <taxon>50 kb inversion clade</taxon>
        <taxon>dalbergioids sensu lato</taxon>
        <taxon>Dalbergieae</taxon>
        <taxon>Pterocarpus clade</taxon>
        <taxon>Arachis</taxon>
    </lineage>
</organism>
<reference evidence="8 9" key="1">
    <citation type="submission" date="2019-01" db="EMBL/GenBank/DDBJ databases">
        <title>Sequencing of cultivated peanut Arachis hypogaea provides insights into genome evolution and oil improvement.</title>
        <authorList>
            <person name="Chen X."/>
        </authorList>
    </citation>
    <scope>NUCLEOTIDE SEQUENCE [LARGE SCALE GENOMIC DNA]</scope>
    <source>
        <strain evidence="9">cv. Fuhuasheng</strain>
        <tissue evidence="8">Leaves</tissue>
    </source>
</reference>
<evidence type="ECO:0000256" key="3">
    <source>
        <dbReference type="ARBA" id="ARBA00022824"/>
    </source>
</evidence>
<dbReference type="EMBL" id="SDMP01000001">
    <property type="protein sequence ID" value="RYR75876.1"/>
    <property type="molecule type" value="Genomic_DNA"/>
</dbReference>
<dbReference type="InterPro" id="IPR051100">
    <property type="entry name" value="DnaJ_subfamily_B/C"/>
</dbReference>
<evidence type="ECO:0000256" key="1">
    <source>
        <dbReference type="ARBA" id="ARBA00004389"/>
    </source>
</evidence>
<evidence type="ECO:0000256" key="5">
    <source>
        <dbReference type="ARBA" id="ARBA00023136"/>
    </source>
</evidence>
<dbReference type="SUPFAM" id="SSF46565">
    <property type="entry name" value="Chaperone J-domain"/>
    <property type="match status" value="1"/>
</dbReference>
<dbReference type="InterPro" id="IPR001623">
    <property type="entry name" value="DnaJ_domain"/>
</dbReference>
<evidence type="ECO:0000256" key="2">
    <source>
        <dbReference type="ARBA" id="ARBA00022692"/>
    </source>
</evidence>
<feature type="region of interest" description="Disordered" evidence="6">
    <location>
        <begin position="41"/>
        <end position="113"/>
    </location>
</feature>
<dbReference type="InterPro" id="IPR036869">
    <property type="entry name" value="J_dom_sf"/>
</dbReference>
<dbReference type="AlphaFoldDB" id="A0A445EKF3"/>
<dbReference type="Proteomes" id="UP000289738">
    <property type="component" value="Chromosome A01"/>
</dbReference>
<dbReference type="InterPro" id="IPR018253">
    <property type="entry name" value="DnaJ_domain_CS"/>
</dbReference>
<keyword evidence="5" id="KW-0472">Membrane</keyword>
<sequence length="417" mass="47295">MDGNKDDALKCLKIGKQALESGDRNRALKFLTKARRLDPTLPVDDLLSATEGTAAAESNPNSRFETPAPTPEVRSSASSPKSFSNDQPSIRRRVSAAEPSSSSSSVSYTEEQVTVVREIRRKKNYYEILGLEKSCTVDDVRKAYRKLSLKVHPDKNKAPGSEEAFKSVSKAFQCLSNDENRRKYDLAGEDESLFEQRAAARPGPRAYRHGYYEADFDAEEIFRNFFFGGMAPTTQFGGFSFGPGMGPRPADNGSGGGFNIRALIQLLPVLLILLLNFLPSSDPVYSLSRSYPYEFRYITPKGVHYYVKTTKFNEEYPIGSTERATIEERVEREYFSILRQNCRLEVQRRQWGYIQETPHCEMLRKFDSSILNRVLAFPFYGGYIGNLESFLGHGILFTRHWKLFLWKFGIFTPNSST</sequence>
<evidence type="ECO:0000313" key="9">
    <source>
        <dbReference type="Proteomes" id="UP000289738"/>
    </source>
</evidence>
<feature type="compositionally biased region" description="Low complexity" evidence="6">
    <location>
        <begin position="96"/>
        <end position="113"/>
    </location>
</feature>
<evidence type="ECO:0000313" key="8">
    <source>
        <dbReference type="EMBL" id="RYR75876.1"/>
    </source>
</evidence>
<keyword evidence="9" id="KW-1185">Reference proteome</keyword>
<name>A0A445EKF3_ARAHY</name>
<dbReference type="Gene3D" id="1.10.287.110">
    <property type="entry name" value="DnaJ domain"/>
    <property type="match status" value="1"/>
</dbReference>
<comment type="subcellular location">
    <subcellularLocation>
        <location evidence="1">Endoplasmic reticulum membrane</location>
        <topology evidence="1">Single-pass membrane protein</topology>
    </subcellularLocation>
</comment>
<keyword evidence="2" id="KW-0812">Transmembrane</keyword>
<dbReference type="PRINTS" id="PR00625">
    <property type="entry name" value="JDOMAIN"/>
</dbReference>
<evidence type="ECO:0000256" key="4">
    <source>
        <dbReference type="ARBA" id="ARBA00022989"/>
    </source>
</evidence>